<protein>
    <recommendedName>
        <fullName evidence="11">DUF2029 domain-containing protein</fullName>
    </recommendedName>
</protein>
<dbReference type="Pfam" id="PF09594">
    <property type="entry name" value="GT87"/>
    <property type="match status" value="1"/>
</dbReference>
<dbReference type="GO" id="GO:0005886">
    <property type="term" value="C:plasma membrane"/>
    <property type="evidence" value="ECO:0007669"/>
    <property type="project" value="UniProtKB-SubCell"/>
</dbReference>
<feature type="transmembrane region" description="Helical" evidence="8">
    <location>
        <begin position="227"/>
        <end position="246"/>
    </location>
</feature>
<evidence type="ECO:0000256" key="2">
    <source>
        <dbReference type="ARBA" id="ARBA00022475"/>
    </source>
</evidence>
<sequence>MRYFFTEDVSPDNHPVIDLQRRATWIAVALILQSFNEIDHGWYFPFLQPFGSLIPFLLILGSFYAMWMALRPRTLQQQARTGRNHPARWQRIVLILTLILSIAGFVQFGRSVIMSFGTPQFSNDGTSLDTNAAMLLKQGRNPYTDSNMLDMYRRFHLEPDWTTPLRMGQFANRIDYPSEAEFRSILDTALKAGGTAADAPEFESKVSYPALSFLTLMPFAWLNSYNVLPFYLLSYLAIIALAWKAVRPELRPWVLLLAMANAPMWSSAVGGNLDIFCTLLVILAWMLRDSRWGSAIFLGLAIATKQTSWFLLPFYIIMVFRQFGLKETIYRMSVAGIIGLAFNLPFIIWNPSAWLAGVLTPVADPMFPMGVGIVGLSITHLIPYLPATVYQLLEGLAILGTLITYWCISRKCPEAAMLLAIIPLFFAWRSLPSYFYCAAYPLFILMASNVKVELLRESFAMRVRKLTVPFRFLTPAKPSASV</sequence>
<feature type="transmembrane region" description="Helical" evidence="8">
    <location>
        <begin position="389"/>
        <end position="408"/>
    </location>
</feature>
<name>A0A8J3N609_9CHLR</name>
<keyword evidence="4 8" id="KW-0812">Transmembrane</keyword>
<feature type="transmembrane region" description="Helical" evidence="8">
    <location>
        <begin position="329"/>
        <end position="349"/>
    </location>
</feature>
<keyword evidence="5 8" id="KW-1133">Transmembrane helix</keyword>
<keyword evidence="3" id="KW-0808">Transferase</keyword>
<evidence type="ECO:0000256" key="8">
    <source>
        <dbReference type="SAM" id="Phobius"/>
    </source>
</evidence>
<dbReference type="GO" id="GO:0016758">
    <property type="term" value="F:hexosyltransferase activity"/>
    <property type="evidence" value="ECO:0007669"/>
    <property type="project" value="InterPro"/>
</dbReference>
<feature type="transmembrane region" description="Helical" evidence="8">
    <location>
        <begin position="50"/>
        <end position="70"/>
    </location>
</feature>
<dbReference type="AlphaFoldDB" id="A0A8J3N609"/>
<accession>A0A8J3N609</accession>
<evidence type="ECO:0000256" key="1">
    <source>
        <dbReference type="ARBA" id="ARBA00004651"/>
    </source>
</evidence>
<keyword evidence="6 8" id="KW-0472">Membrane</keyword>
<evidence type="ECO:0000256" key="6">
    <source>
        <dbReference type="ARBA" id="ARBA00023136"/>
    </source>
</evidence>
<comment type="similarity">
    <text evidence="7">Belongs to the glycosyltransferase 87 family.</text>
</comment>
<evidence type="ECO:0000256" key="5">
    <source>
        <dbReference type="ARBA" id="ARBA00022989"/>
    </source>
</evidence>
<comment type="subcellular location">
    <subcellularLocation>
        <location evidence="1">Cell membrane</location>
        <topology evidence="1">Multi-pass membrane protein</topology>
    </subcellularLocation>
</comment>
<organism evidence="9 10">
    <name type="scientific">Reticulibacter mediterranei</name>
    <dbReference type="NCBI Taxonomy" id="2778369"/>
    <lineage>
        <taxon>Bacteria</taxon>
        <taxon>Bacillati</taxon>
        <taxon>Chloroflexota</taxon>
        <taxon>Ktedonobacteria</taxon>
        <taxon>Ktedonobacterales</taxon>
        <taxon>Reticulibacteraceae</taxon>
        <taxon>Reticulibacter</taxon>
    </lineage>
</organism>
<evidence type="ECO:0000313" key="9">
    <source>
        <dbReference type="EMBL" id="GHO95687.1"/>
    </source>
</evidence>
<keyword evidence="10" id="KW-1185">Reference proteome</keyword>
<evidence type="ECO:0008006" key="11">
    <source>
        <dbReference type="Google" id="ProtNLM"/>
    </source>
</evidence>
<evidence type="ECO:0000313" key="10">
    <source>
        <dbReference type="Proteomes" id="UP000597444"/>
    </source>
</evidence>
<proteinExistence type="inferred from homology"/>
<dbReference type="Proteomes" id="UP000597444">
    <property type="component" value="Unassembled WGS sequence"/>
</dbReference>
<gene>
    <name evidence="9" type="ORF">KSF_057350</name>
</gene>
<comment type="caution">
    <text evidence="9">The sequence shown here is derived from an EMBL/GenBank/DDBJ whole genome shotgun (WGS) entry which is preliminary data.</text>
</comment>
<feature type="transmembrane region" description="Helical" evidence="8">
    <location>
        <begin position="253"/>
        <end position="286"/>
    </location>
</feature>
<evidence type="ECO:0000256" key="3">
    <source>
        <dbReference type="ARBA" id="ARBA00022679"/>
    </source>
</evidence>
<evidence type="ECO:0000256" key="4">
    <source>
        <dbReference type="ARBA" id="ARBA00022692"/>
    </source>
</evidence>
<keyword evidence="2" id="KW-1003">Cell membrane</keyword>
<evidence type="ECO:0000256" key="7">
    <source>
        <dbReference type="ARBA" id="ARBA00024033"/>
    </source>
</evidence>
<dbReference type="EMBL" id="BNJK01000001">
    <property type="protein sequence ID" value="GHO95687.1"/>
    <property type="molecule type" value="Genomic_DNA"/>
</dbReference>
<reference evidence="9" key="1">
    <citation type="submission" date="2020-10" db="EMBL/GenBank/DDBJ databases">
        <title>Taxonomic study of unclassified bacteria belonging to the class Ktedonobacteria.</title>
        <authorList>
            <person name="Yabe S."/>
            <person name="Wang C.M."/>
            <person name="Zheng Y."/>
            <person name="Sakai Y."/>
            <person name="Cavaletti L."/>
            <person name="Monciardini P."/>
            <person name="Donadio S."/>
        </authorList>
    </citation>
    <scope>NUCLEOTIDE SEQUENCE</scope>
    <source>
        <strain evidence="9">ID150040</strain>
    </source>
</reference>
<dbReference type="InterPro" id="IPR018584">
    <property type="entry name" value="GT87"/>
</dbReference>
<feature type="transmembrane region" description="Helical" evidence="8">
    <location>
        <begin position="292"/>
        <end position="317"/>
    </location>
</feature>
<feature type="transmembrane region" description="Helical" evidence="8">
    <location>
        <begin position="91"/>
        <end position="109"/>
    </location>
</feature>